<evidence type="ECO:0000256" key="1">
    <source>
        <dbReference type="SAM" id="MobiDB-lite"/>
    </source>
</evidence>
<protein>
    <submittedName>
        <fullName evidence="2">Uncharacterized protein</fullName>
    </submittedName>
</protein>
<feature type="region of interest" description="Disordered" evidence="1">
    <location>
        <begin position="1"/>
        <end position="65"/>
    </location>
</feature>
<gene>
    <name evidence="2" type="ORF">D9753_35830</name>
</gene>
<dbReference type="AlphaFoldDB" id="A0A3G2JLK1"/>
<organism evidence="2 3">
    <name type="scientific">Streptomyces dangxiongensis</name>
    <dbReference type="NCBI Taxonomy" id="1442032"/>
    <lineage>
        <taxon>Bacteria</taxon>
        <taxon>Bacillati</taxon>
        <taxon>Actinomycetota</taxon>
        <taxon>Actinomycetes</taxon>
        <taxon>Kitasatosporales</taxon>
        <taxon>Streptomycetaceae</taxon>
        <taxon>Streptomyces</taxon>
    </lineage>
</organism>
<sequence length="65" mass="7108">MAVAAEFQLDPARTGGDRWPFRDPLGRTTFTVTGPQQMPEPRELSTQQVAATVDDSAPDPHLTDL</sequence>
<accession>A0A3G2JLK1</accession>
<feature type="compositionally biased region" description="Basic and acidic residues" evidence="1">
    <location>
        <begin position="15"/>
        <end position="25"/>
    </location>
</feature>
<evidence type="ECO:0000313" key="2">
    <source>
        <dbReference type="EMBL" id="AYN43336.1"/>
    </source>
</evidence>
<dbReference type="KEGG" id="sdd:D9753_35830"/>
<dbReference type="EMBL" id="CP033073">
    <property type="protein sequence ID" value="AYN43336.1"/>
    <property type="molecule type" value="Genomic_DNA"/>
</dbReference>
<name>A0A3G2JLK1_9ACTN</name>
<reference evidence="2 3" key="1">
    <citation type="submission" date="2018-10" db="EMBL/GenBank/DDBJ databases">
        <title>The genome of Streptomyces dangxiongensis Z022.</title>
        <authorList>
            <person name="Zhang B."/>
        </authorList>
    </citation>
    <scope>NUCLEOTIDE SEQUENCE [LARGE SCALE GENOMIC DNA]</scope>
    <source>
        <strain evidence="2 3">Z022</strain>
    </source>
</reference>
<evidence type="ECO:0000313" key="3">
    <source>
        <dbReference type="Proteomes" id="UP000268329"/>
    </source>
</evidence>
<keyword evidence="3" id="KW-1185">Reference proteome</keyword>
<proteinExistence type="predicted"/>
<dbReference type="RefSeq" id="WP_121790762.1">
    <property type="nucleotide sequence ID" value="NZ_CP033073.1"/>
</dbReference>
<dbReference type="Proteomes" id="UP000268329">
    <property type="component" value="Chromosome"/>
</dbReference>